<dbReference type="Pfam" id="PF01497">
    <property type="entry name" value="Peripla_BP_2"/>
    <property type="match status" value="1"/>
</dbReference>
<name>A0A221W499_9PSEU</name>
<dbReference type="PANTHER" id="PTHR30535:SF34">
    <property type="entry name" value="MOLYBDATE-BINDING PROTEIN MOLA"/>
    <property type="match status" value="1"/>
</dbReference>
<keyword evidence="3" id="KW-1185">Reference proteome</keyword>
<proteinExistence type="inferred from homology"/>
<dbReference type="RefSeq" id="WP_093941893.1">
    <property type="nucleotide sequence ID" value="NZ_CP022521.1"/>
</dbReference>
<organism evidence="2 3">
    <name type="scientific">Actinoalloteichus hoggarensis</name>
    <dbReference type="NCBI Taxonomy" id="1470176"/>
    <lineage>
        <taxon>Bacteria</taxon>
        <taxon>Bacillati</taxon>
        <taxon>Actinomycetota</taxon>
        <taxon>Actinomycetes</taxon>
        <taxon>Pseudonocardiales</taxon>
        <taxon>Pseudonocardiaceae</taxon>
        <taxon>Actinoalloteichus</taxon>
    </lineage>
</organism>
<evidence type="ECO:0000313" key="3">
    <source>
        <dbReference type="Proteomes" id="UP000204221"/>
    </source>
</evidence>
<evidence type="ECO:0000256" key="1">
    <source>
        <dbReference type="ARBA" id="ARBA00008814"/>
    </source>
</evidence>
<accession>A0A221W499</accession>
<dbReference type="AlphaFoldDB" id="A0A221W499"/>
<evidence type="ECO:0000313" key="2">
    <source>
        <dbReference type="EMBL" id="ASO20594.1"/>
    </source>
</evidence>
<dbReference type="EMBL" id="CP022521">
    <property type="protein sequence ID" value="ASO20594.1"/>
    <property type="molecule type" value="Genomic_DNA"/>
</dbReference>
<dbReference type="InterPro" id="IPR002491">
    <property type="entry name" value="ABC_transptr_periplasmic_BD"/>
</dbReference>
<dbReference type="InterPro" id="IPR050902">
    <property type="entry name" value="ABC_Transporter_SBP"/>
</dbReference>
<gene>
    <name evidence="2" type="ORF">AHOG_14765</name>
</gene>
<dbReference type="Gene3D" id="3.40.50.1980">
    <property type="entry name" value="Nitrogenase molybdenum iron protein domain"/>
    <property type="match status" value="2"/>
</dbReference>
<dbReference type="PROSITE" id="PS50983">
    <property type="entry name" value="FE_B12_PBP"/>
    <property type="match status" value="1"/>
</dbReference>
<dbReference type="Proteomes" id="UP000204221">
    <property type="component" value="Chromosome"/>
</dbReference>
<reference evidence="2 3" key="1">
    <citation type="submission" date="2017-07" db="EMBL/GenBank/DDBJ databases">
        <title>Complete genome sequence of Actinoalloteichus hoggarensis DSM 45943, type strain of Actinoalloteichus hoggarensis.</title>
        <authorList>
            <person name="Ruckert C."/>
            <person name="Nouioui I."/>
            <person name="Willmese J."/>
            <person name="van Wezel G."/>
            <person name="Klenk H.-P."/>
            <person name="Kalinowski J."/>
            <person name="Zotchev S.B."/>
        </authorList>
    </citation>
    <scope>NUCLEOTIDE SEQUENCE [LARGE SCALE GENOMIC DNA]</scope>
    <source>
        <strain evidence="2 3">DSM 45943</strain>
    </source>
</reference>
<protein>
    <submittedName>
        <fullName evidence="2">Corrinoid ABC transporter substrate-binding protein</fullName>
    </submittedName>
</protein>
<dbReference type="SUPFAM" id="SSF53807">
    <property type="entry name" value="Helical backbone' metal receptor"/>
    <property type="match status" value="1"/>
</dbReference>
<dbReference type="PANTHER" id="PTHR30535">
    <property type="entry name" value="VITAMIN B12-BINDING PROTEIN"/>
    <property type="match status" value="1"/>
</dbReference>
<dbReference type="OrthoDB" id="9797850at2"/>
<comment type="similarity">
    <text evidence="1">Belongs to the bacterial solute-binding protein 8 family.</text>
</comment>
<sequence length="331" mass="33487">MTILRRPAVLAGAALLAVLLPAACGVPAEPAPESDGGAAQAGYPRLVERDGAEAVTIESEPRRIAALSPDAAEATLELVGPDRLVAVPRNLTSPSLGNHVEDAAAVPEQLPPGNEPDPDHVLSLEPDLILVTPRHGGEQDALAVLGETGVPVLALEQWDGLDDIAANLLLLGEVLDAEDRAASLVAEMAERREAVADAVAGRDRPSVLGLSNQAGTPFVIGPDAFTSGLIELAGGDAAAETAGVRATGPADPETIVAADPDAILLVDVTGGGRGSFDSVLSNPAVADLPAAAEDRVLLLPAASAFPTGVTHTLDGLEALAGWLHPEAVDHG</sequence>
<dbReference type="KEGG" id="ahg:AHOG_14765"/>